<dbReference type="AlphaFoldDB" id="A0A4Z1BIT8"/>
<sequence length="191" mass="20990">MKPSTQPMSNWQLSQAVQTLRSGGVIAYPTEAVWGLGCDPWNADAVERILALKQRPLEKGLIVVAGSVEQVRFLLDPLPEDQQNKAMSYWPGPFTCLLPDRLNQIPQEVRGRHSSIAVRVSDHPLVRALCEAAGTPLVSTSANPAGRQPARHSWQVRRYFPSGVDRLVSGQLGGHRKPSTIIDIVSGDQLR</sequence>
<dbReference type="Pfam" id="PF01300">
    <property type="entry name" value="Sua5_yciO_yrdC"/>
    <property type="match status" value="1"/>
</dbReference>
<accession>A0A4Z1BIT8</accession>
<dbReference type="GO" id="GO:0006450">
    <property type="term" value="P:regulation of translational fidelity"/>
    <property type="evidence" value="ECO:0007669"/>
    <property type="project" value="TreeGrafter"/>
</dbReference>
<dbReference type="InterPro" id="IPR023535">
    <property type="entry name" value="TC-AMP_synthase"/>
</dbReference>
<dbReference type="EMBL" id="SRPF01000003">
    <property type="protein sequence ID" value="TGN39449.1"/>
    <property type="molecule type" value="Genomic_DNA"/>
</dbReference>
<dbReference type="NCBIfam" id="TIGR00057">
    <property type="entry name" value="L-threonylcarbamoyladenylate synthase"/>
    <property type="match status" value="1"/>
</dbReference>
<evidence type="ECO:0000313" key="11">
    <source>
        <dbReference type="EMBL" id="TGN39449.1"/>
    </source>
</evidence>
<dbReference type="Proteomes" id="UP000298325">
    <property type="component" value="Unassembled WGS sequence"/>
</dbReference>
<keyword evidence="6 9" id="KW-0547">Nucleotide-binding</keyword>
<comment type="catalytic activity">
    <reaction evidence="8 9">
        <text>L-threonine + hydrogencarbonate + ATP = L-threonylcarbamoyladenylate + diphosphate + H2O</text>
        <dbReference type="Rhea" id="RHEA:36407"/>
        <dbReference type="ChEBI" id="CHEBI:15377"/>
        <dbReference type="ChEBI" id="CHEBI:17544"/>
        <dbReference type="ChEBI" id="CHEBI:30616"/>
        <dbReference type="ChEBI" id="CHEBI:33019"/>
        <dbReference type="ChEBI" id="CHEBI:57926"/>
        <dbReference type="ChEBI" id="CHEBI:73682"/>
        <dbReference type="EC" id="2.7.7.87"/>
    </reaction>
</comment>
<evidence type="ECO:0000256" key="7">
    <source>
        <dbReference type="ARBA" id="ARBA00022840"/>
    </source>
</evidence>
<dbReference type="InterPro" id="IPR050156">
    <property type="entry name" value="TC-AMP_synthase_SUA5"/>
</dbReference>
<dbReference type="PANTHER" id="PTHR17490:SF18">
    <property type="entry name" value="THREONYLCARBAMOYL-AMP SYNTHASE"/>
    <property type="match status" value="1"/>
</dbReference>
<dbReference type="InterPro" id="IPR006070">
    <property type="entry name" value="Sua5-like_dom"/>
</dbReference>
<dbReference type="GO" id="GO:0005737">
    <property type="term" value="C:cytoplasm"/>
    <property type="evidence" value="ECO:0007669"/>
    <property type="project" value="UniProtKB-SubCell"/>
</dbReference>
<keyword evidence="7 9" id="KW-0067">ATP-binding</keyword>
<comment type="function">
    <text evidence="9">Required for the formation of a threonylcarbamoyl group on adenosine at position 37 (t(6)A37) in tRNAs that read codons beginning with adenine. Catalyzes the conversion of L-threonine, HCO(3)(-)/CO(2) and ATP to give threonylcarbamoyl-AMP (TC-AMP) as the acyladenylate intermediate, with the release of diphosphate.</text>
</comment>
<comment type="caution">
    <text evidence="11">The sequence shown here is derived from an EMBL/GenBank/DDBJ whole genome shotgun (WGS) entry which is preliminary data.</text>
</comment>
<organism evidence="11 12">
    <name type="scientific">Marinobacter confluentis</name>
    <dbReference type="NCBI Taxonomy" id="1697557"/>
    <lineage>
        <taxon>Bacteria</taxon>
        <taxon>Pseudomonadati</taxon>
        <taxon>Pseudomonadota</taxon>
        <taxon>Gammaproteobacteria</taxon>
        <taxon>Pseudomonadales</taxon>
        <taxon>Marinobacteraceae</taxon>
        <taxon>Marinobacter</taxon>
    </lineage>
</organism>
<comment type="similarity">
    <text evidence="9">Belongs to the SUA5 family. TsaC subfamily.</text>
</comment>
<evidence type="ECO:0000256" key="9">
    <source>
        <dbReference type="HAMAP-Rule" id="MF_01852"/>
    </source>
</evidence>
<evidence type="ECO:0000259" key="10">
    <source>
        <dbReference type="PROSITE" id="PS51163"/>
    </source>
</evidence>
<reference evidence="11 12" key="1">
    <citation type="submission" date="2019-04" db="EMBL/GenBank/DDBJ databases">
        <authorList>
            <person name="Park S."/>
            <person name="Yoon J.-H."/>
        </authorList>
    </citation>
    <scope>NUCLEOTIDE SEQUENCE [LARGE SCALE GENOMIC DNA]</scope>
    <source>
        <strain evidence="11 12">HJM-18</strain>
    </source>
</reference>
<evidence type="ECO:0000256" key="1">
    <source>
        <dbReference type="ARBA" id="ARBA00004496"/>
    </source>
</evidence>
<evidence type="ECO:0000256" key="2">
    <source>
        <dbReference type="ARBA" id="ARBA00022490"/>
    </source>
</evidence>
<evidence type="ECO:0000313" key="12">
    <source>
        <dbReference type="Proteomes" id="UP000298325"/>
    </source>
</evidence>
<keyword evidence="5 9" id="KW-0548">Nucleotidyltransferase</keyword>
<dbReference type="PROSITE" id="PS51163">
    <property type="entry name" value="YRDC"/>
    <property type="match status" value="1"/>
</dbReference>
<dbReference type="PANTHER" id="PTHR17490">
    <property type="entry name" value="SUA5"/>
    <property type="match status" value="1"/>
</dbReference>
<dbReference type="HAMAP" id="MF_01852">
    <property type="entry name" value="TsaC"/>
    <property type="match status" value="1"/>
</dbReference>
<evidence type="ECO:0000256" key="8">
    <source>
        <dbReference type="ARBA" id="ARBA00048366"/>
    </source>
</evidence>
<keyword evidence="4 9" id="KW-0819">tRNA processing</keyword>
<dbReference type="EC" id="2.7.7.87" evidence="9"/>
<evidence type="ECO:0000256" key="6">
    <source>
        <dbReference type="ARBA" id="ARBA00022741"/>
    </source>
</evidence>
<dbReference type="InterPro" id="IPR017945">
    <property type="entry name" value="DHBP_synth_RibB-like_a/b_dom"/>
</dbReference>
<evidence type="ECO:0000256" key="3">
    <source>
        <dbReference type="ARBA" id="ARBA00022679"/>
    </source>
</evidence>
<proteinExistence type="inferred from homology"/>
<gene>
    <name evidence="9" type="primary">tsaC</name>
    <name evidence="11" type="ORF">E5Q11_12550</name>
</gene>
<dbReference type="GO" id="GO:0061710">
    <property type="term" value="F:L-threonylcarbamoyladenylate synthase"/>
    <property type="evidence" value="ECO:0007669"/>
    <property type="project" value="UniProtKB-EC"/>
</dbReference>
<dbReference type="Gene3D" id="3.90.870.10">
    <property type="entry name" value="DHBP synthase"/>
    <property type="match status" value="1"/>
</dbReference>
<keyword evidence="2 9" id="KW-0963">Cytoplasm</keyword>
<evidence type="ECO:0000256" key="4">
    <source>
        <dbReference type="ARBA" id="ARBA00022694"/>
    </source>
</evidence>
<name>A0A4Z1BIT8_9GAMM</name>
<feature type="domain" description="YrdC-like" evidence="10">
    <location>
        <begin position="10"/>
        <end position="191"/>
    </location>
</feature>
<dbReference type="GO" id="GO:0002949">
    <property type="term" value="P:tRNA threonylcarbamoyladenosine modification"/>
    <property type="evidence" value="ECO:0007669"/>
    <property type="project" value="UniProtKB-UniRule"/>
</dbReference>
<dbReference type="SUPFAM" id="SSF55821">
    <property type="entry name" value="YrdC/RibB"/>
    <property type="match status" value="1"/>
</dbReference>
<keyword evidence="12" id="KW-1185">Reference proteome</keyword>
<dbReference type="OrthoDB" id="9814580at2"/>
<dbReference type="GO" id="GO:0005524">
    <property type="term" value="F:ATP binding"/>
    <property type="evidence" value="ECO:0007669"/>
    <property type="project" value="UniProtKB-UniRule"/>
</dbReference>
<dbReference type="FunFam" id="3.90.870.10:FF:000004">
    <property type="entry name" value="Threonylcarbamoyl-AMP synthase"/>
    <property type="match status" value="1"/>
</dbReference>
<comment type="subcellular location">
    <subcellularLocation>
        <location evidence="1 9">Cytoplasm</location>
    </subcellularLocation>
</comment>
<keyword evidence="3 9" id="KW-0808">Transferase</keyword>
<dbReference type="GO" id="GO:0000049">
    <property type="term" value="F:tRNA binding"/>
    <property type="evidence" value="ECO:0007669"/>
    <property type="project" value="TreeGrafter"/>
</dbReference>
<protein>
    <recommendedName>
        <fullName evidence="9">Threonylcarbamoyl-AMP synthase</fullName>
        <shortName evidence="9">TC-AMP synthase</shortName>
        <ecNumber evidence="9">2.7.7.87</ecNumber>
    </recommendedName>
    <alternativeName>
        <fullName evidence="9">L-threonylcarbamoyladenylate synthase</fullName>
    </alternativeName>
    <alternativeName>
        <fullName evidence="9">t(6)A37 threonylcarbamoyladenosine biosynthesis protein TsaC</fullName>
    </alternativeName>
    <alternativeName>
        <fullName evidence="9">tRNA threonylcarbamoyladenosine biosynthesis protein TsaC</fullName>
    </alternativeName>
</protein>
<evidence type="ECO:0000256" key="5">
    <source>
        <dbReference type="ARBA" id="ARBA00022695"/>
    </source>
</evidence>
<dbReference type="GO" id="GO:0003725">
    <property type="term" value="F:double-stranded RNA binding"/>
    <property type="evidence" value="ECO:0007669"/>
    <property type="project" value="InterPro"/>
</dbReference>